<feature type="compositionally biased region" description="Gly residues" evidence="1">
    <location>
        <begin position="173"/>
        <end position="182"/>
    </location>
</feature>
<feature type="compositionally biased region" description="Basic and acidic residues" evidence="1">
    <location>
        <begin position="200"/>
        <end position="214"/>
    </location>
</feature>
<name>A0A0M3KI31_ANISI</name>
<accession>A0A0M3KI31</accession>
<evidence type="ECO:0000313" key="2">
    <source>
        <dbReference type="WBParaSite" id="ASIM_0002064701-mRNA-1"/>
    </source>
</evidence>
<feature type="compositionally biased region" description="Polar residues" evidence="1">
    <location>
        <begin position="59"/>
        <end position="70"/>
    </location>
</feature>
<proteinExistence type="predicted"/>
<dbReference type="AlphaFoldDB" id="A0A0M3KI31"/>
<feature type="region of interest" description="Disordered" evidence="1">
    <location>
        <begin position="59"/>
        <end position="87"/>
    </location>
</feature>
<evidence type="ECO:0000256" key="1">
    <source>
        <dbReference type="SAM" id="MobiDB-lite"/>
    </source>
</evidence>
<feature type="region of interest" description="Disordered" evidence="1">
    <location>
        <begin position="124"/>
        <end position="220"/>
    </location>
</feature>
<dbReference type="WBParaSite" id="ASIM_0002064701-mRNA-1">
    <property type="protein sequence ID" value="ASIM_0002064701-mRNA-1"/>
    <property type="gene ID" value="ASIM_0002064701"/>
</dbReference>
<protein>
    <submittedName>
        <fullName evidence="2">IRS-type PTB domain-containing protein</fullName>
    </submittedName>
</protein>
<feature type="compositionally biased region" description="Low complexity" evidence="1">
    <location>
        <begin position="76"/>
        <end position="87"/>
    </location>
</feature>
<feature type="compositionally biased region" description="Basic and acidic residues" evidence="1">
    <location>
        <begin position="158"/>
        <end position="172"/>
    </location>
</feature>
<organism evidence="2">
    <name type="scientific">Anisakis simplex</name>
    <name type="common">Herring worm</name>
    <dbReference type="NCBI Taxonomy" id="6269"/>
    <lineage>
        <taxon>Eukaryota</taxon>
        <taxon>Metazoa</taxon>
        <taxon>Ecdysozoa</taxon>
        <taxon>Nematoda</taxon>
        <taxon>Chromadorea</taxon>
        <taxon>Rhabditida</taxon>
        <taxon>Spirurina</taxon>
        <taxon>Ascaridomorpha</taxon>
        <taxon>Ascaridoidea</taxon>
        <taxon>Anisakidae</taxon>
        <taxon>Anisakis</taxon>
        <taxon>Anisakis simplex complex</taxon>
    </lineage>
</organism>
<sequence length="220" mass="23573">LVIFKDAESVLFTVECMDGVKMFGKTLQIKPKNGSEQERRWKRMLADNQERLIRQNSFGGMALSPSTNYQTPPPSGSSYGGRSISSSSSSVASPTALSLASSLASLSGDPHMLMQLQGQGQFLPPGLAHHGSDPLPHWRFGTARGSAHTPTYAGGESPAEHRDRDRSREDRGSTGGYGGGWGLASTPRAPPTHTHRGQAAHRDASGYRGQREHYGGCGLQ</sequence>
<reference evidence="2" key="1">
    <citation type="submission" date="2017-02" db="UniProtKB">
        <authorList>
            <consortium name="WormBaseParasite"/>
        </authorList>
    </citation>
    <scope>IDENTIFICATION</scope>
</reference>